<keyword evidence="2" id="KW-0963">Cytoplasm</keyword>
<dbReference type="NCBIfam" id="TIGR01575">
    <property type="entry name" value="rimI"/>
    <property type="match status" value="1"/>
</dbReference>
<keyword evidence="6" id="KW-0687">Ribonucleoprotein</keyword>
<evidence type="ECO:0000256" key="2">
    <source>
        <dbReference type="ARBA" id="ARBA00022490"/>
    </source>
</evidence>
<dbReference type="AlphaFoldDB" id="A0A832RSE0"/>
<dbReference type="InterPro" id="IPR016181">
    <property type="entry name" value="Acyl_CoA_acyltransferase"/>
</dbReference>
<name>A0A832RSE0_9EURY</name>
<dbReference type="EMBL" id="DUIH01000009">
    <property type="protein sequence ID" value="HIH69295.1"/>
    <property type="molecule type" value="Genomic_DNA"/>
</dbReference>
<dbReference type="Gene3D" id="3.40.630.30">
    <property type="match status" value="1"/>
</dbReference>
<evidence type="ECO:0000259" key="5">
    <source>
        <dbReference type="PROSITE" id="PS51186"/>
    </source>
</evidence>
<dbReference type="InterPro" id="IPR006464">
    <property type="entry name" value="AcTrfase_RimI/Ard1"/>
</dbReference>
<dbReference type="SUPFAM" id="SSF55729">
    <property type="entry name" value="Acyl-CoA N-acyltransferases (Nat)"/>
    <property type="match status" value="1"/>
</dbReference>
<dbReference type="InterPro" id="IPR000182">
    <property type="entry name" value="GNAT_dom"/>
</dbReference>
<organism evidence="6 7">
    <name type="scientific">Methermicoccus shengliensis</name>
    <dbReference type="NCBI Taxonomy" id="660064"/>
    <lineage>
        <taxon>Archaea</taxon>
        <taxon>Methanobacteriati</taxon>
        <taxon>Methanobacteriota</taxon>
        <taxon>Stenosarchaea group</taxon>
        <taxon>Methanomicrobia</taxon>
        <taxon>Methanosarcinales</taxon>
        <taxon>Methermicoccaceae</taxon>
        <taxon>Methermicoccus</taxon>
    </lineage>
</organism>
<keyword evidence="6" id="KW-0689">Ribosomal protein</keyword>
<comment type="similarity">
    <text evidence="1">Belongs to the acetyltransferase family. RimI subfamily.</text>
</comment>
<proteinExistence type="inferred from homology"/>
<feature type="domain" description="N-acetyltransferase" evidence="5">
    <location>
        <begin position="2"/>
        <end position="144"/>
    </location>
</feature>
<dbReference type="CDD" id="cd04301">
    <property type="entry name" value="NAT_SF"/>
    <property type="match status" value="1"/>
</dbReference>
<dbReference type="PANTHER" id="PTHR43420">
    <property type="entry name" value="ACETYLTRANSFERASE"/>
    <property type="match status" value="1"/>
</dbReference>
<evidence type="ECO:0000313" key="7">
    <source>
        <dbReference type="Proteomes" id="UP000600363"/>
    </source>
</evidence>
<reference evidence="6" key="1">
    <citation type="journal article" date="2020" name="bioRxiv">
        <title>A rank-normalized archaeal taxonomy based on genome phylogeny resolves widespread incomplete and uneven classifications.</title>
        <authorList>
            <person name="Rinke C."/>
            <person name="Chuvochina M."/>
            <person name="Mussig A.J."/>
            <person name="Chaumeil P.-A."/>
            <person name="Waite D.W."/>
            <person name="Whitman W.B."/>
            <person name="Parks D.H."/>
            <person name="Hugenholtz P."/>
        </authorList>
    </citation>
    <scope>NUCLEOTIDE SEQUENCE</scope>
    <source>
        <strain evidence="6">UBA12518</strain>
    </source>
</reference>
<keyword evidence="3 6" id="KW-0808">Transferase</keyword>
<protein>
    <submittedName>
        <fullName evidence="6">Ribosomal protein S18-alanine N-acetyltransferase</fullName>
    </submittedName>
</protein>
<keyword evidence="4" id="KW-0012">Acyltransferase</keyword>
<dbReference type="PANTHER" id="PTHR43420:SF12">
    <property type="entry name" value="N-ACETYLTRANSFERASE DOMAIN-CONTAINING PROTEIN"/>
    <property type="match status" value="1"/>
</dbReference>
<dbReference type="GO" id="GO:0005840">
    <property type="term" value="C:ribosome"/>
    <property type="evidence" value="ECO:0007669"/>
    <property type="project" value="UniProtKB-KW"/>
</dbReference>
<gene>
    <name evidence="6" type="primary">rimI</name>
    <name evidence="6" type="ORF">HA299_01540</name>
</gene>
<sequence length="153" mass="17662">MLTVRHFEPKDYHEVLGIERLVFSDREAEEYVSYYFMQREHFFVAQLDTRVVGYAVGYVSGEMGKVFSIAVHPMFRGRGIGSSLMIRLLTSLIASGASYVMLEVRVSNYAAQRLYRKLGFTQIYRVPMYYPDGEDAYVYALIAPPRPMVMEES</sequence>
<dbReference type="RefSeq" id="WP_052353208.1">
    <property type="nucleotide sequence ID" value="NZ_DUIH01000009.1"/>
</dbReference>
<dbReference type="Proteomes" id="UP000600363">
    <property type="component" value="Unassembled WGS sequence"/>
</dbReference>
<dbReference type="GO" id="GO:0008080">
    <property type="term" value="F:N-acetyltransferase activity"/>
    <property type="evidence" value="ECO:0007669"/>
    <property type="project" value="InterPro"/>
</dbReference>
<dbReference type="PROSITE" id="PS51186">
    <property type="entry name" value="GNAT"/>
    <property type="match status" value="1"/>
</dbReference>
<evidence type="ECO:0000256" key="1">
    <source>
        <dbReference type="ARBA" id="ARBA00005395"/>
    </source>
</evidence>
<evidence type="ECO:0000256" key="4">
    <source>
        <dbReference type="ARBA" id="ARBA00023315"/>
    </source>
</evidence>
<evidence type="ECO:0000313" key="6">
    <source>
        <dbReference type="EMBL" id="HIH69295.1"/>
    </source>
</evidence>
<dbReference type="Pfam" id="PF00583">
    <property type="entry name" value="Acetyltransf_1"/>
    <property type="match status" value="1"/>
</dbReference>
<accession>A0A832RSE0</accession>
<dbReference type="InterPro" id="IPR050680">
    <property type="entry name" value="YpeA/RimI_acetyltransf"/>
</dbReference>
<evidence type="ECO:0000256" key="3">
    <source>
        <dbReference type="ARBA" id="ARBA00022679"/>
    </source>
</evidence>
<comment type="caution">
    <text evidence="6">The sequence shown here is derived from an EMBL/GenBank/DDBJ whole genome shotgun (WGS) entry which is preliminary data.</text>
</comment>